<proteinExistence type="predicted"/>
<dbReference type="RefSeq" id="WP_241056888.1">
    <property type="nucleotide sequence ID" value="NZ_JAKWJU010000002.1"/>
</dbReference>
<evidence type="ECO:0000313" key="2">
    <source>
        <dbReference type="EMBL" id="MCH6158868.1"/>
    </source>
</evidence>
<feature type="compositionally biased region" description="Low complexity" evidence="1">
    <location>
        <begin position="168"/>
        <end position="181"/>
    </location>
</feature>
<dbReference type="EMBL" id="JAKWJU010000002">
    <property type="protein sequence ID" value="MCH6158868.1"/>
    <property type="molecule type" value="Genomic_DNA"/>
</dbReference>
<keyword evidence="3" id="KW-1185">Reference proteome</keyword>
<name>A0ABS9SRF7_9ACTN</name>
<reference evidence="2" key="1">
    <citation type="submission" date="2022-03" db="EMBL/GenBank/DDBJ databases">
        <authorList>
            <person name="Santos J.D.N."/>
            <person name="Kallscheuer N."/>
            <person name="Jogler C."/>
            <person name="Lage O.M."/>
        </authorList>
    </citation>
    <scope>NUCLEOTIDE SEQUENCE</scope>
    <source>
        <strain evidence="2">M600PL45_2</strain>
    </source>
</reference>
<feature type="region of interest" description="Disordered" evidence="1">
    <location>
        <begin position="113"/>
        <end position="181"/>
    </location>
</feature>
<sequence>MARLLVEDDDLIVRLPWWEKAAARHGDVRVPLAAVRRVRTERDWWRALRGVARRGVWISGALYAGTRRDHEEDDFVAFRPGRPVVCVEVRPGTPWRLLSVSVADPEATARWLRRRAPDLDPRGAGQERTGRGVGLGHRPPHPVAESLEPRQAPTAERPAAERCGPGGRPTRPGPNSRSGSG</sequence>
<evidence type="ECO:0000313" key="3">
    <source>
        <dbReference type="Proteomes" id="UP001166784"/>
    </source>
</evidence>
<protein>
    <submittedName>
        <fullName evidence="2">Uncharacterized protein</fullName>
    </submittedName>
</protein>
<organism evidence="2 3">
    <name type="scientific">Streptomyces marispadix</name>
    <dbReference type="NCBI Taxonomy" id="2922868"/>
    <lineage>
        <taxon>Bacteria</taxon>
        <taxon>Bacillati</taxon>
        <taxon>Actinomycetota</taxon>
        <taxon>Actinomycetes</taxon>
        <taxon>Kitasatosporales</taxon>
        <taxon>Streptomycetaceae</taxon>
        <taxon>Streptomyces</taxon>
    </lineage>
</organism>
<reference evidence="2" key="2">
    <citation type="journal article" date="2023" name="Int. J. Syst. Evol. Microbiol.">
        <title>Streptomyces marispadix sp. nov., isolated from marine beach sediment of the Northern Coast of Portugal.</title>
        <authorList>
            <person name="dos Santos J.D.N."/>
            <person name="Vitorino I.R."/>
            <person name="Kallscheuer N."/>
            <person name="Srivastava A."/>
            <person name="Krautwurst S."/>
            <person name="Marz M."/>
            <person name="Jogler C."/>
            <person name="Lobo Da Cunha A."/>
            <person name="Catita J."/>
            <person name="Goncalves H."/>
            <person name="Gonzalez I."/>
            <person name="Reyes F."/>
            <person name="Lage O.M."/>
        </authorList>
    </citation>
    <scope>NUCLEOTIDE SEQUENCE</scope>
    <source>
        <strain evidence="2">M600PL45_2</strain>
    </source>
</reference>
<comment type="caution">
    <text evidence="2">The sequence shown here is derived from an EMBL/GenBank/DDBJ whole genome shotgun (WGS) entry which is preliminary data.</text>
</comment>
<dbReference type="Proteomes" id="UP001166784">
    <property type="component" value="Unassembled WGS sequence"/>
</dbReference>
<accession>A0ABS9SRF7</accession>
<evidence type="ECO:0000256" key="1">
    <source>
        <dbReference type="SAM" id="MobiDB-lite"/>
    </source>
</evidence>
<gene>
    <name evidence="2" type="ORF">MMA15_00085</name>
</gene>